<dbReference type="CDD" id="cd09274">
    <property type="entry name" value="RNase_HI_RT_Ty3"/>
    <property type="match status" value="1"/>
</dbReference>
<evidence type="ECO:0000256" key="1">
    <source>
        <dbReference type="ARBA" id="ARBA00022679"/>
    </source>
</evidence>
<evidence type="ECO:0000256" key="2">
    <source>
        <dbReference type="ARBA" id="ARBA00022695"/>
    </source>
</evidence>
<keyword evidence="1" id="KW-0808">Transferase</keyword>
<keyword evidence="4" id="KW-0255">Endonuclease</keyword>
<reference evidence="8 9" key="1">
    <citation type="submission" date="2024-01" db="EMBL/GenBank/DDBJ databases">
        <title>Genome assemblies of Stephania.</title>
        <authorList>
            <person name="Yang L."/>
        </authorList>
    </citation>
    <scope>NUCLEOTIDE SEQUENCE [LARGE SCALE GENOMIC DNA]</scope>
    <source>
        <strain evidence="8">YNDBR</strain>
        <tissue evidence="8">Leaf</tissue>
    </source>
</reference>
<dbReference type="InterPro" id="IPR012337">
    <property type="entry name" value="RNaseH-like_sf"/>
</dbReference>
<evidence type="ECO:0000313" key="9">
    <source>
        <dbReference type="Proteomes" id="UP001420932"/>
    </source>
</evidence>
<dbReference type="InterPro" id="IPR043128">
    <property type="entry name" value="Rev_trsase/Diguanyl_cyclase"/>
</dbReference>
<dbReference type="CDD" id="cd01647">
    <property type="entry name" value="RT_LTR"/>
    <property type="match status" value="1"/>
</dbReference>
<dbReference type="GO" id="GO:0004519">
    <property type="term" value="F:endonuclease activity"/>
    <property type="evidence" value="ECO:0007669"/>
    <property type="project" value="UniProtKB-KW"/>
</dbReference>
<keyword evidence="3" id="KW-0540">Nuclease</keyword>
<dbReference type="Pfam" id="PF17921">
    <property type="entry name" value="Integrase_H2C2"/>
    <property type="match status" value="1"/>
</dbReference>
<sequence length="969" mass="110730">MKTQPCPHFSSVLLGRPFLKTANTKIDVHSGSLTMEFDGELVKFNIYDAMRHPYDASSMVLALDCVDSLVQDTFLVNGDDMKVVLENHLDTDYLRQQGFALDTEIEELIFELDSAPLHFPTLAYLDLPASNSTLLPSMERAPTLELKPLPSHLKYVFLGENDTLPVIISTKLTLPEEEKLIHVLQEFKEALGWTIADIKGISPSTCMHQIHMEEGSKPSREAQRRLNPPMMDVVKKEILKLLDAGMIYPISDSKWVSPIQVVPKKTGITVVTNSRGELVPTRVQNGWRVCIDYRKLNASTRKDHFPLPFIDQMLERLAGRSHYCCLDGYSGFHQIPVAPEDQEKTTFTCPFGTFAYRRMPFGLCNAPATFQRCMLSIFSDFVEHFIEVFMDDFTVYGDSFDLCLSHLTKILHRCIQKNLILNYEKCHFMVDQGLILGHIVSLGVEVDPAKIEVIQKLPYPTTVREIRSFLGHAGFYRRFIKDFSKIAQPLCRLLQMDVPFHFDKACRSAFDALKHSLISTPVIRAPNWELPFEIMCDASNHAVGAVLGQRVGRVSHVIYYASRTLDPAQLNYTTTEKELLAVVFALEKFRPYLLGTKVVVYSDHAALKYLMAKKEAKPRLIRWILLLQEFDIEIKDKSGVENLVADHLSRIENGKAPVPLRDDFPDEHLLEISEELPWFADLVNYLVTRELSPHLTRAQKDKIRSDSKHYVWDDPYLWKFCSDQVIRRCVSQNETQSILAFCHSYACGGHFGPRRTAMKVLESGFYWPTIFHDSYLYAKTCARCQSTGTLSHRDQMPLTSILFCEIFDVWGIDFMGPFPPSHGFLYILLAVDYVSKWVEVKATRTNDSSVVCNFLKSRIFSTFGAPRALISDRGTHFCNRMVENLLRKYNVTHRTSTAYHPQTSGQAEVSNREIKSILEKTVNPSRKDWSTRLDDAVWAYRTAYKTPIGMSPYRLVFGKSCHCRGRVRA</sequence>
<dbReference type="InterPro" id="IPR036397">
    <property type="entry name" value="RNaseH_sf"/>
</dbReference>
<dbReference type="Gene3D" id="3.10.10.10">
    <property type="entry name" value="HIV Type 1 Reverse Transcriptase, subunit A, domain 1"/>
    <property type="match status" value="1"/>
</dbReference>
<dbReference type="GO" id="GO:0015074">
    <property type="term" value="P:DNA integration"/>
    <property type="evidence" value="ECO:0007669"/>
    <property type="project" value="InterPro"/>
</dbReference>
<protein>
    <recommendedName>
        <fullName evidence="7">Integrase catalytic domain-containing protein</fullName>
    </recommendedName>
</protein>
<dbReference type="AlphaFoldDB" id="A0AAP0J7D0"/>
<keyword evidence="6" id="KW-0695">RNA-directed DNA polymerase</keyword>
<dbReference type="InterPro" id="IPR041588">
    <property type="entry name" value="Integrase_H2C2"/>
</dbReference>
<comment type="caution">
    <text evidence="8">The sequence shown here is derived from an EMBL/GenBank/DDBJ whole genome shotgun (WGS) entry which is preliminary data.</text>
</comment>
<dbReference type="GO" id="GO:0003964">
    <property type="term" value="F:RNA-directed DNA polymerase activity"/>
    <property type="evidence" value="ECO:0007669"/>
    <property type="project" value="UniProtKB-KW"/>
</dbReference>
<dbReference type="InterPro" id="IPR043502">
    <property type="entry name" value="DNA/RNA_pol_sf"/>
</dbReference>
<dbReference type="Gene3D" id="3.30.420.10">
    <property type="entry name" value="Ribonuclease H-like superfamily/Ribonuclease H"/>
    <property type="match status" value="1"/>
</dbReference>
<organism evidence="8 9">
    <name type="scientific">Stephania yunnanensis</name>
    <dbReference type="NCBI Taxonomy" id="152371"/>
    <lineage>
        <taxon>Eukaryota</taxon>
        <taxon>Viridiplantae</taxon>
        <taxon>Streptophyta</taxon>
        <taxon>Embryophyta</taxon>
        <taxon>Tracheophyta</taxon>
        <taxon>Spermatophyta</taxon>
        <taxon>Magnoliopsida</taxon>
        <taxon>Ranunculales</taxon>
        <taxon>Menispermaceae</taxon>
        <taxon>Menispermoideae</taxon>
        <taxon>Cissampelideae</taxon>
        <taxon>Stephania</taxon>
    </lineage>
</organism>
<feature type="domain" description="Integrase catalytic" evidence="7">
    <location>
        <begin position="793"/>
        <end position="960"/>
    </location>
</feature>
<dbReference type="Gene3D" id="1.10.340.70">
    <property type="match status" value="1"/>
</dbReference>
<dbReference type="InterPro" id="IPR050951">
    <property type="entry name" value="Retrovirus_Pol_polyprotein"/>
</dbReference>
<dbReference type="SUPFAM" id="SSF56672">
    <property type="entry name" value="DNA/RNA polymerases"/>
    <property type="match status" value="1"/>
</dbReference>
<dbReference type="GO" id="GO:0016787">
    <property type="term" value="F:hydrolase activity"/>
    <property type="evidence" value="ECO:0007669"/>
    <property type="project" value="UniProtKB-KW"/>
</dbReference>
<dbReference type="Pfam" id="PF00665">
    <property type="entry name" value="rve"/>
    <property type="match status" value="1"/>
</dbReference>
<dbReference type="SUPFAM" id="SSF53098">
    <property type="entry name" value="Ribonuclease H-like"/>
    <property type="match status" value="1"/>
</dbReference>
<evidence type="ECO:0000256" key="3">
    <source>
        <dbReference type="ARBA" id="ARBA00022722"/>
    </source>
</evidence>
<dbReference type="PANTHER" id="PTHR37984">
    <property type="entry name" value="PROTEIN CBG26694"/>
    <property type="match status" value="1"/>
</dbReference>
<dbReference type="InterPro" id="IPR041373">
    <property type="entry name" value="RT_RNaseH"/>
</dbReference>
<evidence type="ECO:0000313" key="8">
    <source>
        <dbReference type="EMBL" id="KAK9128818.1"/>
    </source>
</evidence>
<evidence type="ECO:0000256" key="5">
    <source>
        <dbReference type="ARBA" id="ARBA00022801"/>
    </source>
</evidence>
<dbReference type="Pfam" id="PF17917">
    <property type="entry name" value="RT_RNaseH"/>
    <property type="match status" value="1"/>
</dbReference>
<gene>
    <name evidence="8" type="ORF">Syun_017615</name>
</gene>
<dbReference type="InterPro" id="IPR001584">
    <property type="entry name" value="Integrase_cat-core"/>
</dbReference>
<dbReference type="EMBL" id="JBBNAF010000007">
    <property type="protein sequence ID" value="KAK9128818.1"/>
    <property type="molecule type" value="Genomic_DNA"/>
</dbReference>
<evidence type="ECO:0000259" key="7">
    <source>
        <dbReference type="PROSITE" id="PS50994"/>
    </source>
</evidence>
<dbReference type="InterPro" id="IPR000477">
    <property type="entry name" value="RT_dom"/>
</dbReference>
<keyword evidence="5" id="KW-0378">Hydrolase</keyword>
<dbReference type="FunFam" id="3.30.70.270:FF:000020">
    <property type="entry name" value="Transposon Tf2-6 polyprotein-like Protein"/>
    <property type="match status" value="1"/>
</dbReference>
<dbReference type="PROSITE" id="PS50994">
    <property type="entry name" value="INTEGRASE"/>
    <property type="match status" value="1"/>
</dbReference>
<keyword evidence="9" id="KW-1185">Reference proteome</keyword>
<dbReference type="Pfam" id="PF00078">
    <property type="entry name" value="RVT_1"/>
    <property type="match status" value="1"/>
</dbReference>
<keyword evidence="2" id="KW-0548">Nucleotidyltransferase</keyword>
<dbReference type="PANTHER" id="PTHR37984:SF5">
    <property type="entry name" value="PROTEIN NYNRIN-LIKE"/>
    <property type="match status" value="1"/>
</dbReference>
<accession>A0AAP0J7D0</accession>
<name>A0AAP0J7D0_9MAGN</name>
<evidence type="ECO:0000256" key="6">
    <source>
        <dbReference type="ARBA" id="ARBA00022918"/>
    </source>
</evidence>
<proteinExistence type="predicted"/>
<evidence type="ECO:0000256" key="4">
    <source>
        <dbReference type="ARBA" id="ARBA00022759"/>
    </source>
</evidence>
<dbReference type="Proteomes" id="UP001420932">
    <property type="component" value="Unassembled WGS sequence"/>
</dbReference>
<dbReference type="GO" id="GO:0003676">
    <property type="term" value="F:nucleic acid binding"/>
    <property type="evidence" value="ECO:0007669"/>
    <property type="project" value="InterPro"/>
</dbReference>
<dbReference type="Gene3D" id="3.30.70.270">
    <property type="match status" value="2"/>
</dbReference>